<dbReference type="PIRSF" id="PIRSF000477">
    <property type="entry name" value="PurNPase"/>
    <property type="match status" value="1"/>
</dbReference>
<sequence>MSNPEIKIALAERVARAAKSIRDVYADPIQTAIVLGTGLSGLDLPGYEPVATIPYHQIDALPRSTAPSHDSELRLVSNENQTIALCAGRHHLYEGYTAQEVCLLTYTLRALGCETLIITNASGGLNPAFTPGEIMLLNDHINLTGHNPLIGQDERLGIRFPDMSEPYDKSLIDKTLSIAGELKLRVHQGVYAGVCGPSLETSAERRMLRVLGADAVGMSTVLEVIAANHCGLRVLTMAAITNMATGDENQQPDTLEDVLANATLAAQGMREILSRLV</sequence>
<reference evidence="7" key="2">
    <citation type="submission" date="2020-09" db="EMBL/GenBank/DDBJ databases">
        <authorList>
            <person name="Sun Q."/>
            <person name="Kim S."/>
        </authorList>
    </citation>
    <scope>NUCLEOTIDE SEQUENCE</scope>
    <source>
        <strain evidence="7">KCTC 12711</strain>
    </source>
</reference>
<dbReference type="AlphaFoldDB" id="A0A918S0A7"/>
<dbReference type="RefSeq" id="WP_189402646.1">
    <property type="nucleotide sequence ID" value="NZ_BMXA01000007.1"/>
</dbReference>
<evidence type="ECO:0000256" key="4">
    <source>
        <dbReference type="ARBA" id="ARBA00022679"/>
    </source>
</evidence>
<dbReference type="EC" id="2.4.2.1" evidence="5"/>
<keyword evidence="8" id="KW-1185">Reference proteome</keyword>
<name>A0A918S0A7_9GAMM</name>
<evidence type="ECO:0000256" key="5">
    <source>
        <dbReference type="PIRNR" id="PIRNR000477"/>
    </source>
</evidence>
<dbReference type="Gene3D" id="3.40.50.1580">
    <property type="entry name" value="Nucleoside phosphorylase domain"/>
    <property type="match status" value="1"/>
</dbReference>
<dbReference type="NCBIfam" id="TIGR01697">
    <property type="entry name" value="PNPH-PUNA-XAPA"/>
    <property type="match status" value="1"/>
</dbReference>
<dbReference type="PANTHER" id="PTHR11904">
    <property type="entry name" value="METHYLTHIOADENOSINE/PURINE NUCLEOSIDE PHOSPHORYLASE"/>
    <property type="match status" value="1"/>
</dbReference>
<dbReference type="InterPro" id="IPR035994">
    <property type="entry name" value="Nucleoside_phosphorylase_sf"/>
</dbReference>
<dbReference type="CDD" id="cd09009">
    <property type="entry name" value="PNP-EcPNPII_like"/>
    <property type="match status" value="1"/>
</dbReference>
<dbReference type="PANTHER" id="PTHR11904:SF9">
    <property type="entry name" value="PURINE NUCLEOSIDE PHOSPHORYLASE-RELATED"/>
    <property type="match status" value="1"/>
</dbReference>
<evidence type="ECO:0000259" key="6">
    <source>
        <dbReference type="Pfam" id="PF01048"/>
    </source>
</evidence>
<comment type="similarity">
    <text evidence="2 5">Belongs to the PNP/MTAP phosphorylase family.</text>
</comment>
<dbReference type="GO" id="GO:0004731">
    <property type="term" value="F:purine-nucleoside phosphorylase activity"/>
    <property type="evidence" value="ECO:0007669"/>
    <property type="project" value="UniProtKB-EC"/>
</dbReference>
<dbReference type="Pfam" id="PF01048">
    <property type="entry name" value="PNP_UDP_1"/>
    <property type="match status" value="1"/>
</dbReference>
<evidence type="ECO:0000256" key="2">
    <source>
        <dbReference type="ARBA" id="ARBA00006751"/>
    </source>
</evidence>
<comment type="function">
    <text evidence="5">The purine nucleoside phosphorylases catalyze the phosphorolytic breakdown of the N-glycosidic bond in the beta-(deoxy)ribonucleoside molecules, with the formation of the corresponding free purine bases and pentose-1-phosphate.</text>
</comment>
<dbReference type="GO" id="GO:0009116">
    <property type="term" value="P:nucleoside metabolic process"/>
    <property type="evidence" value="ECO:0007669"/>
    <property type="project" value="InterPro"/>
</dbReference>
<dbReference type="Proteomes" id="UP000614811">
    <property type="component" value="Unassembled WGS sequence"/>
</dbReference>
<dbReference type="EMBL" id="BMXA01000007">
    <property type="protein sequence ID" value="GHA19199.1"/>
    <property type="molecule type" value="Genomic_DNA"/>
</dbReference>
<evidence type="ECO:0000256" key="3">
    <source>
        <dbReference type="ARBA" id="ARBA00022676"/>
    </source>
</evidence>
<keyword evidence="4 5" id="KW-0808">Transferase</keyword>
<dbReference type="SUPFAM" id="SSF53167">
    <property type="entry name" value="Purine and uridine phosphorylases"/>
    <property type="match status" value="1"/>
</dbReference>
<evidence type="ECO:0000256" key="1">
    <source>
        <dbReference type="ARBA" id="ARBA00005058"/>
    </source>
</evidence>
<keyword evidence="3 5" id="KW-0328">Glycosyltransferase</keyword>
<evidence type="ECO:0000313" key="7">
    <source>
        <dbReference type="EMBL" id="GHA19199.1"/>
    </source>
</evidence>
<dbReference type="InterPro" id="IPR011268">
    <property type="entry name" value="Purine_phosphorylase"/>
</dbReference>
<organism evidence="7 8">
    <name type="scientific">Arenicella chitinivorans</name>
    <dbReference type="NCBI Taxonomy" id="1329800"/>
    <lineage>
        <taxon>Bacteria</taxon>
        <taxon>Pseudomonadati</taxon>
        <taxon>Pseudomonadota</taxon>
        <taxon>Gammaproteobacteria</taxon>
        <taxon>Arenicellales</taxon>
        <taxon>Arenicellaceae</taxon>
        <taxon>Arenicella</taxon>
    </lineage>
</organism>
<feature type="domain" description="Nucleoside phosphorylase" evidence="6">
    <location>
        <begin position="68"/>
        <end position="277"/>
    </location>
</feature>
<comment type="caution">
    <text evidence="7">The sequence shown here is derived from an EMBL/GenBank/DDBJ whole genome shotgun (WGS) entry which is preliminary data.</text>
</comment>
<reference evidence="7" key="1">
    <citation type="journal article" date="2014" name="Int. J. Syst. Evol. Microbiol.">
        <title>Complete genome sequence of Corynebacterium casei LMG S-19264T (=DSM 44701T), isolated from a smear-ripened cheese.</title>
        <authorList>
            <consortium name="US DOE Joint Genome Institute (JGI-PGF)"/>
            <person name="Walter F."/>
            <person name="Albersmeier A."/>
            <person name="Kalinowski J."/>
            <person name="Ruckert C."/>
        </authorList>
    </citation>
    <scope>NUCLEOTIDE SEQUENCE</scope>
    <source>
        <strain evidence="7">KCTC 12711</strain>
    </source>
</reference>
<evidence type="ECO:0000313" key="8">
    <source>
        <dbReference type="Proteomes" id="UP000614811"/>
    </source>
</evidence>
<accession>A0A918S0A7</accession>
<gene>
    <name evidence="7" type="ORF">GCM10008090_31240</name>
</gene>
<dbReference type="GO" id="GO:0005737">
    <property type="term" value="C:cytoplasm"/>
    <property type="evidence" value="ECO:0007669"/>
    <property type="project" value="TreeGrafter"/>
</dbReference>
<comment type="pathway">
    <text evidence="1 5">Purine metabolism; purine nucleoside salvage.</text>
</comment>
<dbReference type="InterPro" id="IPR000845">
    <property type="entry name" value="Nucleoside_phosphorylase_d"/>
</dbReference>
<protein>
    <recommendedName>
        <fullName evidence="5">Purine nucleoside phosphorylase</fullName>
        <ecNumber evidence="5">2.4.2.1</ecNumber>
    </recommendedName>
    <alternativeName>
        <fullName evidence="5">Inosine-guanosine phosphorylase</fullName>
    </alternativeName>
</protein>
<dbReference type="NCBIfam" id="NF006054">
    <property type="entry name" value="PRK08202.1"/>
    <property type="match status" value="1"/>
</dbReference>
<proteinExistence type="inferred from homology"/>